<dbReference type="EMBL" id="BARU01028652">
    <property type="protein sequence ID" value="GAH73116.1"/>
    <property type="molecule type" value="Genomic_DNA"/>
</dbReference>
<evidence type="ECO:0008006" key="2">
    <source>
        <dbReference type="Google" id="ProtNLM"/>
    </source>
</evidence>
<evidence type="ECO:0000313" key="1">
    <source>
        <dbReference type="EMBL" id="GAH73116.1"/>
    </source>
</evidence>
<name>X1HSI8_9ZZZZ</name>
<accession>X1HSI8</accession>
<comment type="caution">
    <text evidence="1">The sequence shown here is derived from an EMBL/GenBank/DDBJ whole genome shotgun (WGS) entry which is preliminary data.</text>
</comment>
<protein>
    <recommendedName>
        <fullName evidence="2">TFIIB-type domain-containing protein</fullName>
    </recommendedName>
</protein>
<sequence length="51" mass="5811">MEYRKEYNDDEPITCPKCGSDDVDFDDAPLECGCNECGTKFQLITSAVWEE</sequence>
<gene>
    <name evidence="1" type="ORF">S03H2_45704</name>
</gene>
<proteinExistence type="predicted"/>
<dbReference type="AlphaFoldDB" id="X1HSI8"/>
<reference evidence="1" key="1">
    <citation type="journal article" date="2014" name="Front. Microbiol.">
        <title>High frequency of phylogenetically diverse reductive dehalogenase-homologous genes in deep subseafloor sedimentary metagenomes.</title>
        <authorList>
            <person name="Kawai M."/>
            <person name="Futagami T."/>
            <person name="Toyoda A."/>
            <person name="Takaki Y."/>
            <person name="Nishi S."/>
            <person name="Hori S."/>
            <person name="Arai W."/>
            <person name="Tsubouchi T."/>
            <person name="Morono Y."/>
            <person name="Uchiyama I."/>
            <person name="Ito T."/>
            <person name="Fujiyama A."/>
            <person name="Inagaki F."/>
            <person name="Takami H."/>
        </authorList>
    </citation>
    <scope>NUCLEOTIDE SEQUENCE</scope>
    <source>
        <strain evidence="1">Expedition CK06-06</strain>
    </source>
</reference>
<organism evidence="1">
    <name type="scientific">marine sediment metagenome</name>
    <dbReference type="NCBI Taxonomy" id="412755"/>
    <lineage>
        <taxon>unclassified sequences</taxon>
        <taxon>metagenomes</taxon>
        <taxon>ecological metagenomes</taxon>
    </lineage>
</organism>